<dbReference type="Proteomes" id="UP000026961">
    <property type="component" value="Chromosome 4"/>
</dbReference>
<dbReference type="HOGENOM" id="CLU_092971_0_0_1"/>
<accession>A0A0D9ZL48</accession>
<keyword evidence="2" id="KW-1185">Reference proteome</keyword>
<dbReference type="PANTHER" id="PTHR34223:SF98">
    <property type="entry name" value="OS04G0440901 PROTEIN"/>
    <property type="match status" value="1"/>
</dbReference>
<sequence length="224" mass="24515">MEPVAKRPSRAGGGGSAAGDRLSALPDGLLHAVMSFLPAPGKPCRPACSPRDAFRIDTGMDLMNPGHFRHVDRWIRGGMKYCPQVVDIHVGICLNLVIIAPRLVSLRLLIRVRDGTVSLYGVNSLVEASIDVSNCQMSPSGEAMLLGALFSATNLELKGTRAMAILDEELDKFPLFNNLRNLSLHCCLRDKGIMVQKYKFCSRKNSGARVASVYPQSFYMLHQT</sequence>
<evidence type="ECO:0000313" key="2">
    <source>
        <dbReference type="Proteomes" id="UP000026961"/>
    </source>
</evidence>
<dbReference type="Gramene" id="OGLUM04G13330.1">
    <property type="protein sequence ID" value="OGLUM04G13330.1"/>
    <property type="gene ID" value="OGLUM04G13330"/>
</dbReference>
<evidence type="ECO:0008006" key="3">
    <source>
        <dbReference type="Google" id="ProtNLM"/>
    </source>
</evidence>
<dbReference type="PANTHER" id="PTHR34223">
    <property type="entry name" value="OS11G0201299 PROTEIN"/>
    <property type="match status" value="1"/>
</dbReference>
<dbReference type="AlphaFoldDB" id="A0A0D9ZL48"/>
<reference evidence="1" key="2">
    <citation type="submission" date="2018-05" db="EMBL/GenBank/DDBJ databases">
        <title>OgluRS3 (Oryza glumaepatula Reference Sequence Version 3).</title>
        <authorList>
            <person name="Zhang J."/>
            <person name="Kudrna D."/>
            <person name="Lee S."/>
            <person name="Talag J."/>
            <person name="Welchert J."/>
            <person name="Wing R.A."/>
        </authorList>
    </citation>
    <scope>NUCLEOTIDE SEQUENCE [LARGE SCALE GENOMIC DNA]</scope>
</reference>
<proteinExistence type="predicted"/>
<organism evidence="1">
    <name type="scientific">Oryza glumipatula</name>
    <dbReference type="NCBI Taxonomy" id="40148"/>
    <lineage>
        <taxon>Eukaryota</taxon>
        <taxon>Viridiplantae</taxon>
        <taxon>Streptophyta</taxon>
        <taxon>Embryophyta</taxon>
        <taxon>Tracheophyta</taxon>
        <taxon>Spermatophyta</taxon>
        <taxon>Magnoliopsida</taxon>
        <taxon>Liliopsida</taxon>
        <taxon>Poales</taxon>
        <taxon>Poaceae</taxon>
        <taxon>BOP clade</taxon>
        <taxon>Oryzoideae</taxon>
        <taxon>Oryzeae</taxon>
        <taxon>Oryzinae</taxon>
        <taxon>Oryza</taxon>
    </lineage>
</organism>
<evidence type="ECO:0000313" key="1">
    <source>
        <dbReference type="EnsemblPlants" id="OGLUM04G13330.1"/>
    </source>
</evidence>
<dbReference type="EnsemblPlants" id="OGLUM04G13330.1">
    <property type="protein sequence ID" value="OGLUM04G13330.1"/>
    <property type="gene ID" value="OGLUM04G13330"/>
</dbReference>
<dbReference type="InterPro" id="IPR053197">
    <property type="entry name" value="F-box_SCFL_complex_component"/>
</dbReference>
<protein>
    <recommendedName>
        <fullName evidence="3">F-box domain-containing protein</fullName>
    </recommendedName>
</protein>
<reference evidence="1" key="1">
    <citation type="submission" date="2015-04" db="UniProtKB">
        <authorList>
            <consortium name="EnsemblPlants"/>
        </authorList>
    </citation>
    <scope>IDENTIFICATION</scope>
</reference>
<name>A0A0D9ZL48_9ORYZ</name>